<accession>A0ABU7DYC7</accession>
<dbReference type="Proteomes" id="UP001352852">
    <property type="component" value="Unassembled WGS sequence"/>
</dbReference>
<proteinExistence type="predicted"/>
<feature type="region of interest" description="Disordered" evidence="1">
    <location>
        <begin position="35"/>
        <end position="83"/>
    </location>
</feature>
<dbReference type="EMBL" id="JAHUTJ010039771">
    <property type="protein sequence ID" value="MED6279329.1"/>
    <property type="molecule type" value="Genomic_DNA"/>
</dbReference>
<reference evidence="2 3" key="1">
    <citation type="submission" date="2021-06" db="EMBL/GenBank/DDBJ databases">
        <authorList>
            <person name="Palmer J.M."/>
        </authorList>
    </citation>
    <scope>NUCLEOTIDE SEQUENCE [LARGE SCALE GENOMIC DNA]</scope>
    <source>
        <strain evidence="2 3">CL_MEX2019</strain>
        <tissue evidence="2">Muscle</tissue>
    </source>
</reference>
<organism evidence="2 3">
    <name type="scientific">Characodon lateralis</name>
    <dbReference type="NCBI Taxonomy" id="208331"/>
    <lineage>
        <taxon>Eukaryota</taxon>
        <taxon>Metazoa</taxon>
        <taxon>Chordata</taxon>
        <taxon>Craniata</taxon>
        <taxon>Vertebrata</taxon>
        <taxon>Euteleostomi</taxon>
        <taxon>Actinopterygii</taxon>
        <taxon>Neopterygii</taxon>
        <taxon>Teleostei</taxon>
        <taxon>Neoteleostei</taxon>
        <taxon>Acanthomorphata</taxon>
        <taxon>Ovalentaria</taxon>
        <taxon>Atherinomorphae</taxon>
        <taxon>Cyprinodontiformes</taxon>
        <taxon>Goodeidae</taxon>
        <taxon>Characodon</taxon>
    </lineage>
</organism>
<comment type="caution">
    <text evidence="2">The sequence shown here is derived from an EMBL/GenBank/DDBJ whole genome shotgun (WGS) entry which is preliminary data.</text>
</comment>
<evidence type="ECO:0000313" key="2">
    <source>
        <dbReference type="EMBL" id="MED6279329.1"/>
    </source>
</evidence>
<evidence type="ECO:0000313" key="3">
    <source>
        <dbReference type="Proteomes" id="UP001352852"/>
    </source>
</evidence>
<protein>
    <submittedName>
        <fullName evidence="2">Uncharacterized protein</fullName>
    </submittedName>
</protein>
<keyword evidence="3" id="KW-1185">Reference proteome</keyword>
<feature type="compositionally biased region" description="Polar residues" evidence="1">
    <location>
        <begin position="51"/>
        <end position="83"/>
    </location>
</feature>
<name>A0ABU7DYC7_9TELE</name>
<evidence type="ECO:0000256" key="1">
    <source>
        <dbReference type="SAM" id="MobiDB-lite"/>
    </source>
</evidence>
<gene>
    <name evidence="2" type="ORF">CHARACLAT_033354</name>
</gene>
<sequence length="83" mass="9138">MLKHSRATPGLHRRKNSALFNIICQLQSPWKRLVSPQQASITHQHDDSDPFGSSSVGSNPNCLHNQTVKTQSCPSGCVTSRVK</sequence>